<dbReference type="InterPro" id="IPR050441">
    <property type="entry name" value="RBM"/>
</dbReference>
<dbReference type="GO" id="GO:0003723">
    <property type="term" value="F:RNA binding"/>
    <property type="evidence" value="ECO:0007669"/>
    <property type="project" value="UniProtKB-UniRule"/>
</dbReference>
<name>A0A8X8BZ02_POPTO</name>
<dbReference type="PROSITE" id="PS50102">
    <property type="entry name" value="RRM"/>
    <property type="match status" value="1"/>
</dbReference>
<dbReference type="EMBL" id="JAAWWB010000595">
    <property type="protein sequence ID" value="KAG6736729.1"/>
    <property type="molecule type" value="Genomic_DNA"/>
</dbReference>
<keyword evidence="3" id="KW-1133">Transmembrane helix</keyword>
<dbReference type="SMART" id="SM00360">
    <property type="entry name" value="RRM"/>
    <property type="match status" value="1"/>
</dbReference>
<feature type="compositionally biased region" description="Low complexity" evidence="2">
    <location>
        <begin position="247"/>
        <end position="267"/>
    </location>
</feature>
<dbReference type="PANTHER" id="PTHR48034">
    <property type="entry name" value="TRANSFORMER-2 SEX-DETERMINING PROTEIN-RELATED"/>
    <property type="match status" value="1"/>
</dbReference>
<feature type="transmembrane region" description="Helical" evidence="3">
    <location>
        <begin position="295"/>
        <end position="317"/>
    </location>
</feature>
<feature type="compositionally biased region" description="Basic and acidic residues" evidence="2">
    <location>
        <begin position="189"/>
        <end position="202"/>
    </location>
</feature>
<dbReference type="Gene3D" id="3.30.70.330">
    <property type="match status" value="1"/>
</dbReference>
<gene>
    <name evidence="5" type="ORF">POTOM_060386</name>
</gene>
<dbReference type="InterPro" id="IPR000504">
    <property type="entry name" value="RRM_dom"/>
</dbReference>
<feature type="region of interest" description="Disordered" evidence="2">
    <location>
        <begin position="1"/>
        <end position="54"/>
    </location>
</feature>
<feature type="region of interest" description="Disordered" evidence="2">
    <location>
        <begin position="187"/>
        <end position="267"/>
    </location>
</feature>
<dbReference type="OrthoDB" id="439808at2759"/>
<comment type="caution">
    <text evidence="5">The sequence shown here is derived from an EMBL/GenBank/DDBJ whole genome shotgun (WGS) entry which is preliminary data.</text>
</comment>
<protein>
    <recommendedName>
        <fullName evidence="4">RRM domain-containing protein</fullName>
    </recommendedName>
</protein>
<evidence type="ECO:0000313" key="5">
    <source>
        <dbReference type="EMBL" id="KAG6736729.1"/>
    </source>
</evidence>
<evidence type="ECO:0000313" key="6">
    <source>
        <dbReference type="Proteomes" id="UP000886885"/>
    </source>
</evidence>
<evidence type="ECO:0000256" key="3">
    <source>
        <dbReference type="SAM" id="Phobius"/>
    </source>
</evidence>
<reference evidence="5" key="1">
    <citation type="journal article" date="2020" name="bioRxiv">
        <title>Hybrid origin of Populus tomentosa Carr. identified through genome sequencing and phylogenomic analysis.</title>
        <authorList>
            <person name="An X."/>
            <person name="Gao K."/>
            <person name="Chen Z."/>
            <person name="Li J."/>
            <person name="Yang X."/>
            <person name="Yang X."/>
            <person name="Zhou J."/>
            <person name="Guo T."/>
            <person name="Zhao T."/>
            <person name="Huang S."/>
            <person name="Miao D."/>
            <person name="Khan W.U."/>
            <person name="Rao P."/>
            <person name="Ye M."/>
            <person name="Lei B."/>
            <person name="Liao W."/>
            <person name="Wang J."/>
            <person name="Ji L."/>
            <person name="Li Y."/>
            <person name="Guo B."/>
            <person name="Mustafa N.S."/>
            <person name="Li S."/>
            <person name="Yun Q."/>
            <person name="Keller S.R."/>
            <person name="Mao J."/>
            <person name="Zhang R."/>
            <person name="Strauss S.H."/>
        </authorList>
    </citation>
    <scope>NUCLEOTIDE SEQUENCE</scope>
    <source>
        <strain evidence="5">GM15</strain>
        <tissue evidence="5">Leaf</tissue>
    </source>
</reference>
<dbReference type="InterPro" id="IPR035979">
    <property type="entry name" value="RBD_domain_sf"/>
</dbReference>
<evidence type="ECO:0000259" key="4">
    <source>
        <dbReference type="PROSITE" id="PS50102"/>
    </source>
</evidence>
<sequence length="345" mass="39927">MPRHRSRSRSYSPGRRSRTPPRGRKRYDDEDRHRDTRSYRDRRSPAPSGLLIRNLPLDARPEDLRGPFEKFGPLKDIYLPKNYYTGEPRGFGFVKYRYGEDAAEAKKRMDHKIIGGREIRIVFAEENRKTPQEMRRTPRTRCVNNLLDSSDSSLFMTDMEAAMEGEHHQGPQDIDIVPTHAHLHLPGMIRDRDHGVKEDYCSPRRSRSISRSRSPRDERDFQEDQRSLSPSENGRNPKERNHASRGSRTPRANSRSPSRSHSQSHGSYQNVIGTLAKHLVLKFPKSYFSITIEGIALLHFSLMSVLIYAAILCWLRFCWRSSRGGVTISYMKNVNMAMICGFLLV</sequence>
<keyword evidence="3" id="KW-0812">Transmembrane</keyword>
<keyword evidence="6" id="KW-1185">Reference proteome</keyword>
<dbReference type="InterPro" id="IPR012677">
    <property type="entry name" value="Nucleotide-bd_a/b_plait_sf"/>
</dbReference>
<dbReference type="SUPFAM" id="SSF54928">
    <property type="entry name" value="RNA-binding domain, RBD"/>
    <property type="match status" value="1"/>
</dbReference>
<dbReference type="AlphaFoldDB" id="A0A8X8BZ02"/>
<organism evidence="5 6">
    <name type="scientific">Populus tomentosa</name>
    <name type="common">Chinese white poplar</name>
    <dbReference type="NCBI Taxonomy" id="118781"/>
    <lineage>
        <taxon>Eukaryota</taxon>
        <taxon>Viridiplantae</taxon>
        <taxon>Streptophyta</taxon>
        <taxon>Embryophyta</taxon>
        <taxon>Tracheophyta</taxon>
        <taxon>Spermatophyta</taxon>
        <taxon>Magnoliopsida</taxon>
        <taxon>eudicotyledons</taxon>
        <taxon>Gunneridae</taxon>
        <taxon>Pentapetalae</taxon>
        <taxon>rosids</taxon>
        <taxon>fabids</taxon>
        <taxon>Malpighiales</taxon>
        <taxon>Salicaceae</taxon>
        <taxon>Saliceae</taxon>
        <taxon>Populus</taxon>
    </lineage>
</organism>
<evidence type="ECO:0000256" key="2">
    <source>
        <dbReference type="SAM" id="MobiDB-lite"/>
    </source>
</evidence>
<dbReference type="FunFam" id="3.30.70.330:FF:000753">
    <property type="entry name" value="Serine/arginine-rich SC35-like splicing factor SCL28"/>
    <property type="match status" value="1"/>
</dbReference>
<dbReference type="Proteomes" id="UP000886885">
    <property type="component" value="Unassembled WGS sequence"/>
</dbReference>
<evidence type="ECO:0000256" key="1">
    <source>
        <dbReference type="PROSITE-ProRule" id="PRU00176"/>
    </source>
</evidence>
<proteinExistence type="predicted"/>
<keyword evidence="1" id="KW-0694">RNA-binding</keyword>
<dbReference type="Pfam" id="PF00076">
    <property type="entry name" value="RRM_1"/>
    <property type="match status" value="1"/>
</dbReference>
<feature type="compositionally biased region" description="Basic and acidic residues" evidence="2">
    <location>
        <begin position="214"/>
        <end position="226"/>
    </location>
</feature>
<feature type="compositionally biased region" description="Basic residues" evidence="2">
    <location>
        <begin position="15"/>
        <end position="25"/>
    </location>
</feature>
<feature type="domain" description="RRM" evidence="4">
    <location>
        <begin position="48"/>
        <end position="126"/>
    </location>
</feature>
<accession>A0A8X8BZ02</accession>
<keyword evidence="3" id="KW-0472">Membrane</keyword>
<feature type="compositionally biased region" description="Basic and acidic residues" evidence="2">
    <location>
        <begin position="26"/>
        <end position="44"/>
    </location>
</feature>